<feature type="binding site" evidence="7">
    <location>
        <position position="122"/>
    </location>
    <ligand>
        <name>Zn(2+)</name>
        <dbReference type="ChEBI" id="CHEBI:29105"/>
        <note>catalytic</note>
    </ligand>
</feature>
<dbReference type="PROSITE" id="PS01306">
    <property type="entry name" value="UPF0054"/>
    <property type="match status" value="1"/>
</dbReference>
<keyword evidence="6 7" id="KW-0862">Zinc</keyword>
<dbReference type="PANTHER" id="PTHR46986:SF1">
    <property type="entry name" value="ENDORIBONUCLEASE YBEY, CHLOROPLASTIC"/>
    <property type="match status" value="1"/>
</dbReference>
<evidence type="ECO:0000256" key="8">
    <source>
        <dbReference type="SAM" id="MobiDB-lite"/>
    </source>
</evidence>
<dbReference type="Gene3D" id="3.40.390.30">
    <property type="entry name" value="Metalloproteases ('zincins'), catalytic domain"/>
    <property type="match status" value="1"/>
</dbReference>
<evidence type="ECO:0000256" key="5">
    <source>
        <dbReference type="ARBA" id="ARBA00022801"/>
    </source>
</evidence>
<comment type="subcellular location">
    <subcellularLocation>
        <location evidence="7">Cytoplasm</location>
    </subcellularLocation>
</comment>
<evidence type="ECO:0000256" key="1">
    <source>
        <dbReference type="ARBA" id="ARBA00010875"/>
    </source>
</evidence>
<gene>
    <name evidence="7" type="primary">ybeY</name>
    <name evidence="9" type="ORF">ABAZ39_14400</name>
</gene>
<evidence type="ECO:0000313" key="10">
    <source>
        <dbReference type="Proteomes" id="UP000027186"/>
    </source>
</evidence>
<name>A0A060DJP5_9PROT</name>
<dbReference type="SUPFAM" id="SSF55486">
    <property type="entry name" value="Metalloproteases ('zincins'), catalytic domain"/>
    <property type="match status" value="1"/>
</dbReference>
<feature type="binding site" evidence="7">
    <location>
        <position position="126"/>
    </location>
    <ligand>
        <name>Zn(2+)</name>
        <dbReference type="ChEBI" id="CHEBI:29105"/>
        <note>catalytic</note>
    </ligand>
</feature>
<dbReference type="InterPro" id="IPR002036">
    <property type="entry name" value="YbeY"/>
</dbReference>
<dbReference type="GO" id="GO:0006364">
    <property type="term" value="P:rRNA processing"/>
    <property type="evidence" value="ECO:0007669"/>
    <property type="project" value="UniProtKB-UniRule"/>
</dbReference>
<proteinExistence type="inferred from homology"/>
<comment type="similarity">
    <text evidence="1 7">Belongs to the endoribonuclease YbeY family.</text>
</comment>
<dbReference type="NCBIfam" id="TIGR00043">
    <property type="entry name" value="rRNA maturation RNase YbeY"/>
    <property type="match status" value="1"/>
</dbReference>
<feature type="binding site" evidence="7">
    <location>
        <position position="132"/>
    </location>
    <ligand>
        <name>Zn(2+)</name>
        <dbReference type="ChEBI" id="CHEBI:29105"/>
        <note>catalytic</note>
    </ligand>
</feature>
<dbReference type="GO" id="GO:0004521">
    <property type="term" value="F:RNA endonuclease activity"/>
    <property type="evidence" value="ECO:0007669"/>
    <property type="project" value="UniProtKB-UniRule"/>
</dbReference>
<dbReference type="EMBL" id="CP007793">
    <property type="protein sequence ID" value="AIB13152.1"/>
    <property type="molecule type" value="Genomic_DNA"/>
</dbReference>
<dbReference type="Pfam" id="PF02130">
    <property type="entry name" value="YbeY"/>
    <property type="match status" value="1"/>
</dbReference>
<keyword evidence="5 7" id="KW-0378">Hydrolase</keyword>
<keyword evidence="3 7" id="KW-0479">Metal-binding</keyword>
<dbReference type="GO" id="GO:0008270">
    <property type="term" value="F:zinc ion binding"/>
    <property type="evidence" value="ECO:0007669"/>
    <property type="project" value="UniProtKB-UniRule"/>
</dbReference>
<dbReference type="HAMAP" id="MF_00009">
    <property type="entry name" value="Endoribonucl_YbeY"/>
    <property type="match status" value="1"/>
</dbReference>
<reference evidence="9 10" key="1">
    <citation type="journal article" date="2014" name="Genome Announc.">
        <title>Complete Genome Sequence of the Model Rhizosphere Strain Azospirillum brasilense Az39, Successfully Applied in Agriculture.</title>
        <authorList>
            <person name="Rivera D."/>
            <person name="Revale S."/>
            <person name="Molina R."/>
            <person name="Gualpa J."/>
            <person name="Puente M."/>
            <person name="Maroniche G."/>
            <person name="Paris G."/>
            <person name="Baker D."/>
            <person name="Clavijo B."/>
            <person name="McLay K."/>
            <person name="Spaepen S."/>
            <person name="Perticari A."/>
            <person name="Vazquez M."/>
            <person name="Wisniewski-Dye F."/>
            <person name="Watkins C."/>
            <person name="Martinez-Abarca F."/>
            <person name="Vanderleyden J."/>
            <person name="Cassan F."/>
        </authorList>
    </citation>
    <scope>NUCLEOTIDE SEQUENCE [LARGE SCALE GENOMIC DNA]</scope>
    <source>
        <strain evidence="9 10">Az39</strain>
    </source>
</reference>
<evidence type="ECO:0000256" key="2">
    <source>
        <dbReference type="ARBA" id="ARBA00022722"/>
    </source>
</evidence>
<evidence type="ECO:0000256" key="4">
    <source>
        <dbReference type="ARBA" id="ARBA00022759"/>
    </source>
</evidence>
<dbReference type="AlphaFoldDB" id="A0A060DJP5"/>
<protein>
    <recommendedName>
        <fullName evidence="7">Endoribonuclease YbeY</fullName>
        <ecNumber evidence="7">3.1.-.-</ecNumber>
    </recommendedName>
</protein>
<sequence length="177" mass="19357">MMAVDVVVSREAGDWADNAEWLCERAALAALSVTYDEDEGPAELSVVLADDALVHRLNREYRGKDKPTNVLSFALTEAEEPELGEDAPVMLGDVILAWETVAREAAEQGKTPSDHMTHLVVHGVLHLLGYDHETDDEAEEMEQLETDVLATLGIADPYAATRSPPGEPNLDEQPPDR</sequence>
<keyword evidence="7" id="KW-0963">Cytoplasm</keyword>
<evidence type="ECO:0000256" key="7">
    <source>
        <dbReference type="HAMAP-Rule" id="MF_00009"/>
    </source>
</evidence>
<dbReference type="PANTHER" id="PTHR46986">
    <property type="entry name" value="ENDORIBONUCLEASE YBEY, CHLOROPLASTIC"/>
    <property type="match status" value="1"/>
</dbReference>
<keyword evidence="7" id="KW-0698">rRNA processing</keyword>
<dbReference type="EC" id="3.1.-.-" evidence="7"/>
<dbReference type="GO" id="GO:0004222">
    <property type="term" value="F:metalloendopeptidase activity"/>
    <property type="evidence" value="ECO:0007669"/>
    <property type="project" value="InterPro"/>
</dbReference>
<dbReference type="InterPro" id="IPR020549">
    <property type="entry name" value="YbeY_CS"/>
</dbReference>
<organism evidence="9 10">
    <name type="scientific">Azospirillum argentinense</name>
    <dbReference type="NCBI Taxonomy" id="2970906"/>
    <lineage>
        <taxon>Bacteria</taxon>
        <taxon>Pseudomonadati</taxon>
        <taxon>Pseudomonadota</taxon>
        <taxon>Alphaproteobacteria</taxon>
        <taxon>Rhodospirillales</taxon>
        <taxon>Azospirillaceae</taxon>
        <taxon>Azospirillum</taxon>
    </lineage>
</organism>
<keyword evidence="2 7" id="KW-0540">Nuclease</keyword>
<evidence type="ECO:0000256" key="6">
    <source>
        <dbReference type="ARBA" id="ARBA00022833"/>
    </source>
</evidence>
<dbReference type="InterPro" id="IPR023091">
    <property type="entry name" value="MetalPrtase_cat_dom_sf_prd"/>
</dbReference>
<evidence type="ECO:0000313" key="9">
    <source>
        <dbReference type="EMBL" id="AIB13152.1"/>
    </source>
</evidence>
<accession>A0A060DJP5</accession>
<feature type="region of interest" description="Disordered" evidence="8">
    <location>
        <begin position="155"/>
        <end position="177"/>
    </location>
</feature>
<keyword evidence="4 7" id="KW-0255">Endonuclease</keyword>
<evidence type="ECO:0000256" key="3">
    <source>
        <dbReference type="ARBA" id="ARBA00022723"/>
    </source>
</evidence>
<dbReference type="Proteomes" id="UP000027186">
    <property type="component" value="Chromosome"/>
</dbReference>
<dbReference type="GO" id="GO:0005737">
    <property type="term" value="C:cytoplasm"/>
    <property type="evidence" value="ECO:0007669"/>
    <property type="project" value="UniProtKB-SubCell"/>
</dbReference>
<comment type="cofactor">
    <cofactor evidence="7">
        <name>Zn(2+)</name>
        <dbReference type="ChEBI" id="CHEBI:29105"/>
    </cofactor>
    <text evidence="7">Binds 1 zinc ion.</text>
</comment>
<dbReference type="KEGG" id="abq:ABAZ39_14400"/>
<keyword evidence="7" id="KW-0690">Ribosome biogenesis</keyword>
<comment type="function">
    <text evidence="7">Single strand-specific metallo-endoribonuclease involved in late-stage 70S ribosome quality control and in maturation of the 3' terminus of the 16S rRNA.</text>
</comment>